<dbReference type="Gene3D" id="3.40.50.10350">
    <property type="entry name" value="Glycerate kinase, domain 1"/>
    <property type="match status" value="1"/>
</dbReference>
<dbReference type="InterPro" id="IPR004381">
    <property type="entry name" value="Glycerate_kinase"/>
</dbReference>
<comment type="caution">
    <text evidence="5">The sequence shown here is derived from an EMBL/GenBank/DDBJ whole genome shotgun (WGS) entry which is preliminary data.</text>
</comment>
<dbReference type="PANTHER" id="PTHR21599:SF0">
    <property type="entry name" value="GLYCERATE KINASE"/>
    <property type="match status" value="1"/>
</dbReference>
<proteinExistence type="inferred from homology"/>
<keyword evidence="2 4" id="KW-0808">Transferase</keyword>
<dbReference type="Gene3D" id="3.90.1510.10">
    <property type="entry name" value="Glycerate kinase, domain 2"/>
    <property type="match status" value="1"/>
</dbReference>
<dbReference type="PANTHER" id="PTHR21599">
    <property type="entry name" value="GLYCERATE KINASE"/>
    <property type="match status" value="1"/>
</dbReference>
<gene>
    <name evidence="5" type="ORF">IEN85_20265</name>
</gene>
<dbReference type="Pfam" id="PF02595">
    <property type="entry name" value="Gly_kinase"/>
    <property type="match status" value="1"/>
</dbReference>
<evidence type="ECO:0000313" key="6">
    <source>
        <dbReference type="Proteomes" id="UP000622317"/>
    </source>
</evidence>
<evidence type="ECO:0000256" key="4">
    <source>
        <dbReference type="PIRNR" id="PIRNR006078"/>
    </source>
</evidence>
<keyword evidence="6" id="KW-1185">Reference proteome</keyword>
<sequence>MKNALIAFDKFKDALTAHQACQAAAEALAASQPSWNIDISPLADGGDGFCDTLTRISQGRFLECQVTGPLGSETTARYGLVQTAKISAAARDRLALPADVETLAIVEFAQSSGIALVTQEQRSPWTTTSYGLGQTIAHAQSRGADAILIGLGGSATNDLALGALQALGYQFFAGQSQRLETLATPQHWRRVTEIRSPKEKLQLPIRIACDVENPLLGKNGATAVFGPQKGLQPEDFEALEGEMKRLATLLCQASAAEASLMDVPGSGAAGGAAFGLMLGLGGKLVQGAELVFDWSNLRAKLERADLVITGEGRFDASSLQGKGPGSLASLCLGQNKELLVLAGSLGELGDPILSSKAKAISPPELPLPEALARTDRNIRATIEREFAR</sequence>
<name>A0A927FB51_9BACT</name>
<dbReference type="InterPro" id="IPR018197">
    <property type="entry name" value="Glycerate_kinase_RE-like"/>
</dbReference>
<dbReference type="InterPro" id="IPR036129">
    <property type="entry name" value="Glycerate_kinase_sf"/>
</dbReference>
<reference evidence="5" key="1">
    <citation type="submission" date="2020-09" db="EMBL/GenBank/DDBJ databases">
        <title>Pelagicoccus enzymogenes sp. nov. with an EPS production, isolated from marine sediment.</title>
        <authorList>
            <person name="Feng X."/>
        </authorList>
    </citation>
    <scope>NUCLEOTIDE SEQUENCE</scope>
    <source>
        <strain evidence="5">NFK12</strain>
    </source>
</reference>
<dbReference type="EMBL" id="JACYFG010000051">
    <property type="protein sequence ID" value="MBD5781847.1"/>
    <property type="molecule type" value="Genomic_DNA"/>
</dbReference>
<evidence type="ECO:0000256" key="3">
    <source>
        <dbReference type="ARBA" id="ARBA00022777"/>
    </source>
</evidence>
<protein>
    <submittedName>
        <fullName evidence="5">Glycerate kinase</fullName>
    </submittedName>
</protein>
<dbReference type="GO" id="GO:0008887">
    <property type="term" value="F:glycerate kinase activity"/>
    <property type="evidence" value="ECO:0007669"/>
    <property type="project" value="UniProtKB-UniRule"/>
</dbReference>
<dbReference type="NCBIfam" id="TIGR00045">
    <property type="entry name" value="glycerate kinase"/>
    <property type="match status" value="1"/>
</dbReference>
<evidence type="ECO:0000256" key="1">
    <source>
        <dbReference type="ARBA" id="ARBA00006284"/>
    </source>
</evidence>
<keyword evidence="3 4" id="KW-0418">Kinase</keyword>
<dbReference type="GO" id="GO:0031388">
    <property type="term" value="P:organic acid phosphorylation"/>
    <property type="evidence" value="ECO:0007669"/>
    <property type="project" value="UniProtKB-UniRule"/>
</dbReference>
<dbReference type="PIRSF" id="PIRSF006078">
    <property type="entry name" value="GlxK"/>
    <property type="match status" value="1"/>
</dbReference>
<organism evidence="5 6">
    <name type="scientific">Pelagicoccus enzymogenes</name>
    <dbReference type="NCBI Taxonomy" id="2773457"/>
    <lineage>
        <taxon>Bacteria</taxon>
        <taxon>Pseudomonadati</taxon>
        <taxon>Verrucomicrobiota</taxon>
        <taxon>Opitutia</taxon>
        <taxon>Puniceicoccales</taxon>
        <taxon>Pelagicoccaceae</taxon>
        <taxon>Pelagicoccus</taxon>
    </lineage>
</organism>
<dbReference type="InterPro" id="IPR018193">
    <property type="entry name" value="Glyc_kinase_flavodox-like_fold"/>
</dbReference>
<dbReference type="AlphaFoldDB" id="A0A927FB51"/>
<accession>A0A927FB51</accession>
<dbReference type="Proteomes" id="UP000622317">
    <property type="component" value="Unassembled WGS sequence"/>
</dbReference>
<evidence type="ECO:0000256" key="2">
    <source>
        <dbReference type="ARBA" id="ARBA00022679"/>
    </source>
</evidence>
<evidence type="ECO:0000313" key="5">
    <source>
        <dbReference type="EMBL" id="MBD5781847.1"/>
    </source>
</evidence>
<dbReference type="SUPFAM" id="SSF110738">
    <property type="entry name" value="Glycerate kinase I"/>
    <property type="match status" value="1"/>
</dbReference>
<comment type="similarity">
    <text evidence="1 4">Belongs to the glycerate kinase type-1 family.</text>
</comment>